<dbReference type="RefSeq" id="WP_302713704.1">
    <property type="nucleotide sequence ID" value="NZ_JAULSJ010000004.1"/>
</dbReference>
<keyword evidence="2" id="KW-1185">Reference proteome</keyword>
<name>A0ABT8U1E3_9FLAO</name>
<proteinExistence type="predicted"/>
<evidence type="ECO:0000313" key="2">
    <source>
        <dbReference type="Proteomes" id="UP001168128"/>
    </source>
</evidence>
<evidence type="ECO:0000313" key="1">
    <source>
        <dbReference type="EMBL" id="MDO3423965.1"/>
    </source>
</evidence>
<accession>A0ABT8U1E3</accession>
<sequence>MSDFFDRLDKYMEYKGFNDNKITVETGISNGLIGKARKRGGLSQENISKILNTYPDLDANWWFRGNGKMLISNEFSNENLVDWEKVIKSQHELLTLKDKEIVRLKNLNK</sequence>
<organism evidence="1 2">
    <name type="scientific">Chryseobacterium urinae</name>
    <dbReference type="NCBI Taxonomy" id="3058400"/>
    <lineage>
        <taxon>Bacteria</taxon>
        <taxon>Pseudomonadati</taxon>
        <taxon>Bacteroidota</taxon>
        <taxon>Flavobacteriia</taxon>
        <taxon>Flavobacteriales</taxon>
        <taxon>Weeksellaceae</taxon>
        <taxon>Chryseobacterium group</taxon>
        <taxon>Chryseobacterium</taxon>
    </lineage>
</organism>
<gene>
    <name evidence="1" type="ORF">QWT87_03615</name>
</gene>
<dbReference type="Proteomes" id="UP001168128">
    <property type="component" value="Unassembled WGS sequence"/>
</dbReference>
<protein>
    <recommendedName>
        <fullName evidence="3">XRE family transcriptional regulator</fullName>
    </recommendedName>
</protein>
<comment type="caution">
    <text evidence="1">The sequence shown here is derived from an EMBL/GenBank/DDBJ whole genome shotgun (WGS) entry which is preliminary data.</text>
</comment>
<reference evidence="1" key="1">
    <citation type="submission" date="2023-07" db="EMBL/GenBank/DDBJ databases">
        <title>AMR profile of multidrug- resistance Chryseobacterium gambrini related strain.</title>
        <authorList>
            <person name="Kirdat K."/>
            <person name="Bhatt A."/>
            <person name="Kuyare S."/>
            <person name="Yadav A."/>
        </authorList>
    </citation>
    <scope>NUCLEOTIDE SEQUENCE</scope>
    <source>
        <strain evidence="1">APV-1</strain>
    </source>
</reference>
<evidence type="ECO:0008006" key="3">
    <source>
        <dbReference type="Google" id="ProtNLM"/>
    </source>
</evidence>
<dbReference type="EMBL" id="JAULSJ010000004">
    <property type="protein sequence ID" value="MDO3423965.1"/>
    <property type="molecule type" value="Genomic_DNA"/>
</dbReference>